<keyword evidence="2" id="KW-1185">Reference proteome</keyword>
<dbReference type="AlphaFoldDB" id="A0AAX4NFJ2"/>
<dbReference type="EMBL" id="CP133772">
    <property type="protein sequence ID" value="WYX99596.1"/>
    <property type="molecule type" value="Genomic_DNA"/>
</dbReference>
<sequence length="227" mass="25727">MKAYELNLLSPLYYRSRIESGAAGATTTSPWIGDLAMMYAINSSLGLEHIKFGYTSHKPNYGEIVKLGFLLSVLEPISPCKYTKVFDIATSFISEGYPQGKAIHDSSNAPMRNWMKRQGIEPGNRFSFFSFFSDNFRDLPSKFTVRLGNTRESLALVTEIPKNEMKKELTLNLYSLSIALKSERFQEILREIKAGRYSMHIEQVAPQYVLAKEVSVKDALEILEPYA</sequence>
<dbReference type="NCBIfam" id="TIGR03159">
    <property type="entry name" value="cas_Csc1"/>
    <property type="match status" value="1"/>
</dbReference>
<dbReference type="Pfam" id="PF26241">
    <property type="entry name" value="Cas_Csc1"/>
    <property type="match status" value="1"/>
</dbReference>
<dbReference type="KEGG" id="omr:OXIME_000131"/>
<proteinExistence type="predicted"/>
<protein>
    <submittedName>
        <fullName evidence="1">Type I-D CRISPR-associated protein Cas5/Csc1</fullName>
    </submittedName>
</protein>
<dbReference type="InterPro" id="IPR017576">
    <property type="entry name" value="CRISPR-assoc_prot_Csc1"/>
</dbReference>
<organism evidence="1 2">
    <name type="scientific">Oxyplasma meridianum</name>
    <dbReference type="NCBI Taxonomy" id="3073602"/>
    <lineage>
        <taxon>Archaea</taxon>
        <taxon>Methanobacteriati</taxon>
        <taxon>Thermoplasmatota</taxon>
        <taxon>Thermoplasmata</taxon>
        <taxon>Thermoplasmatales</taxon>
        <taxon>Thermoplasmataceae</taxon>
        <taxon>Oxyplasma</taxon>
    </lineage>
</organism>
<evidence type="ECO:0000313" key="2">
    <source>
        <dbReference type="Proteomes" id="UP001451606"/>
    </source>
</evidence>
<evidence type="ECO:0000313" key="1">
    <source>
        <dbReference type="EMBL" id="WYX99596.1"/>
    </source>
</evidence>
<gene>
    <name evidence="1" type="primary">cas5d</name>
    <name evidence="1" type="ORF">OXIME_000131</name>
</gene>
<dbReference type="GeneID" id="95966854"/>
<dbReference type="RefSeq" id="WP_393971564.1">
    <property type="nucleotide sequence ID" value="NZ_CP133772.1"/>
</dbReference>
<dbReference type="Proteomes" id="UP001451606">
    <property type="component" value="Chromosome"/>
</dbReference>
<name>A0AAX4NFJ2_9ARCH</name>
<reference evidence="1 2" key="1">
    <citation type="submission" date="2023-09" db="EMBL/GenBank/DDBJ databases">
        <authorList>
            <person name="Golyshina O.V."/>
            <person name="Lunev E.A."/>
            <person name="Bargiela R."/>
            <person name="Gaines M.C."/>
            <person name="Daum B."/>
            <person name="Bale N.J."/>
            <person name="Koenen M."/>
            <person name="Sinninghe Damst J.S."/>
            <person name="Yakimov M."/>
            <person name="Golyshin P.N."/>
        </authorList>
    </citation>
    <scope>NUCLEOTIDE SEQUENCE [LARGE SCALE GENOMIC DNA]</scope>
    <source>
        <strain evidence="1 2">M1</strain>
    </source>
</reference>
<accession>A0AAX4NFJ2</accession>